<feature type="domain" description="Sulfatase-modifying factor enzyme-like" evidence="1">
    <location>
        <begin position="412"/>
        <end position="669"/>
    </location>
</feature>
<dbReference type="EMBL" id="QJPH01000308">
    <property type="protein sequence ID" value="PZN79040.1"/>
    <property type="molecule type" value="Genomic_DNA"/>
</dbReference>
<reference evidence="2 3" key="1">
    <citation type="journal article" date="2018" name="Aquat. Microb. Ecol.">
        <title>Gammaproteobacterial methanotrophs dominate.</title>
        <authorList>
            <person name="Rissanen A.J."/>
            <person name="Saarenheimo J."/>
            <person name="Tiirola M."/>
            <person name="Peura S."/>
            <person name="Aalto S.L."/>
            <person name="Karvinen A."/>
            <person name="Nykanen H."/>
        </authorList>
    </citation>
    <scope>NUCLEOTIDE SEQUENCE [LARGE SCALE GENOMIC DNA]</scope>
    <source>
        <strain evidence="2">AMbin10</strain>
    </source>
</reference>
<dbReference type="InterPro" id="IPR051043">
    <property type="entry name" value="Sulfatase_Mod_Factor_Kinase"/>
</dbReference>
<dbReference type="SUPFAM" id="SSF56436">
    <property type="entry name" value="C-type lectin-like"/>
    <property type="match status" value="1"/>
</dbReference>
<dbReference type="Pfam" id="PF03781">
    <property type="entry name" value="FGE-sulfatase"/>
    <property type="match status" value="1"/>
</dbReference>
<protein>
    <recommendedName>
        <fullName evidence="1">Sulfatase-modifying factor enzyme-like domain-containing protein</fullName>
    </recommendedName>
</protein>
<gene>
    <name evidence="2" type="ORF">DM484_11935</name>
</gene>
<dbReference type="SUPFAM" id="SSF52540">
    <property type="entry name" value="P-loop containing nucleoside triphosphate hydrolases"/>
    <property type="match status" value="1"/>
</dbReference>
<dbReference type="InterPro" id="IPR005532">
    <property type="entry name" value="SUMF_dom"/>
</dbReference>
<evidence type="ECO:0000313" key="3">
    <source>
        <dbReference type="Proteomes" id="UP000249396"/>
    </source>
</evidence>
<evidence type="ECO:0000259" key="1">
    <source>
        <dbReference type="Pfam" id="PF03781"/>
    </source>
</evidence>
<comment type="caution">
    <text evidence="2">The sequence shown here is derived from an EMBL/GenBank/DDBJ whole genome shotgun (WGS) entry which is preliminary data.</text>
</comment>
<dbReference type="AlphaFoldDB" id="A0A2W4SV06"/>
<dbReference type="InterPro" id="IPR042095">
    <property type="entry name" value="SUMF_sf"/>
</dbReference>
<dbReference type="Gene3D" id="3.40.50.300">
    <property type="entry name" value="P-loop containing nucleotide triphosphate hydrolases"/>
    <property type="match status" value="1"/>
</dbReference>
<sequence>MKRLKVGGPVDAGQYAYIERKDFDDRLLALLLEGEYANVLTPRQMGKTSLTFRTITALNQRGVRTAYVDMSTLKNIEGGVKAYFRALLTKLKEELKLDFDLEAFSQLHADDAPGQWLQRFFREIVAHAMVETVVVFLDEIDSTLEYPYTDSLFTSLRAMYNERTLRPEYRQFTFCLLGVATPNELIKDRRSTAYNIGETLNLRDFDPAMDDLSPLASQLSDQDEQGRGLLSQVLYWTGGQPYLTAKLCRDMRFNQTIDGQGVDALVQTEFNSLARLETQDVHFEPMTRFLKTRLGTPAESLELYRRILTGERVLDQTAQAYIELKLSGLVKRDGEGFLIVRNPIYRNLFNAGWIASTEPMQALTKIKRRYRRVKTALWLVSSAALVALAVLGWREWQQRQPIHTEGAAYWADIPAGGFCMGSRLADKKPKPNDRCANVPIDPDAQADETPPHWVDMPKPFRLAKYETTIEEFMRFVNDTGRRPPPDYGFGQGLSDPQRNKLPVVGVSWQDAQSYADWLSRKTGRHYHLPTEAEWEYAARAGTQTPRYWVGKPDQACHYANGYDLTAKEKLNYPGHSIPCQDGYVNTAPVGRFQPNAWGLFDMSGNVWEWTCSAYTEQYDGTESVCNDDASKRGVLRGGSWYNLPALLRSAYRYWTYRGRRIDYLGFRLAQDI</sequence>
<dbReference type="Gene3D" id="3.90.1580.10">
    <property type="entry name" value="paralog of FGE (formylglycine-generating enzyme)"/>
    <property type="match status" value="1"/>
</dbReference>
<dbReference type="PANTHER" id="PTHR23150:SF19">
    <property type="entry name" value="FORMYLGLYCINE-GENERATING ENZYME"/>
    <property type="match status" value="1"/>
</dbReference>
<dbReference type="InterPro" id="IPR016187">
    <property type="entry name" value="CTDL_fold"/>
</dbReference>
<dbReference type="Pfam" id="PF14516">
    <property type="entry name" value="AAA_35"/>
    <property type="match status" value="1"/>
</dbReference>
<dbReference type="InterPro" id="IPR027417">
    <property type="entry name" value="P-loop_NTPase"/>
</dbReference>
<evidence type="ECO:0000313" key="2">
    <source>
        <dbReference type="EMBL" id="PZN79040.1"/>
    </source>
</evidence>
<proteinExistence type="predicted"/>
<accession>A0A2W4SV06</accession>
<name>A0A2W4SV06_9GAMM</name>
<organism evidence="2 3">
    <name type="scientific">Candidatus Methylumidiphilus alinenensis</name>
    <dbReference type="NCBI Taxonomy" id="2202197"/>
    <lineage>
        <taxon>Bacteria</taxon>
        <taxon>Pseudomonadati</taxon>
        <taxon>Pseudomonadota</taxon>
        <taxon>Gammaproteobacteria</taxon>
        <taxon>Methylococcales</taxon>
        <taxon>Candidatus Methylumidiphilus</taxon>
    </lineage>
</organism>
<dbReference type="PANTHER" id="PTHR23150">
    <property type="entry name" value="SULFATASE MODIFYING FACTOR 1, 2"/>
    <property type="match status" value="1"/>
</dbReference>
<dbReference type="GO" id="GO:0120147">
    <property type="term" value="F:formylglycine-generating oxidase activity"/>
    <property type="evidence" value="ECO:0007669"/>
    <property type="project" value="TreeGrafter"/>
</dbReference>
<dbReference type="Proteomes" id="UP000249396">
    <property type="component" value="Unassembled WGS sequence"/>
</dbReference>